<dbReference type="InterPro" id="IPR015760">
    <property type="entry name" value="TIF_IF2"/>
</dbReference>
<keyword evidence="9" id="KW-0547">Nucleotide-binding</keyword>
<dbReference type="CDD" id="cd01887">
    <property type="entry name" value="IF2_eIF5B"/>
    <property type="match status" value="1"/>
</dbReference>
<proteinExistence type="inferred from homology"/>
<dbReference type="GO" id="GO:0005525">
    <property type="term" value="F:GTP binding"/>
    <property type="evidence" value="ECO:0007669"/>
    <property type="project" value="UniProtKB-KW"/>
</dbReference>
<dbReference type="InterPro" id="IPR027417">
    <property type="entry name" value="P-loop_NTPase"/>
</dbReference>
<organism evidence="18 19">
    <name type="scientific">Paragonimus westermani</name>
    <dbReference type="NCBI Taxonomy" id="34504"/>
    <lineage>
        <taxon>Eukaryota</taxon>
        <taxon>Metazoa</taxon>
        <taxon>Spiralia</taxon>
        <taxon>Lophotrochozoa</taxon>
        <taxon>Platyhelminthes</taxon>
        <taxon>Trematoda</taxon>
        <taxon>Digenea</taxon>
        <taxon>Plagiorchiida</taxon>
        <taxon>Troglotremata</taxon>
        <taxon>Troglotrematidae</taxon>
        <taxon>Paragonimus</taxon>
    </lineage>
</organism>
<dbReference type="CDD" id="cd16266">
    <property type="entry name" value="IF2_aeIF5B_IV"/>
    <property type="match status" value="1"/>
</dbReference>
<evidence type="ECO:0000313" key="19">
    <source>
        <dbReference type="Proteomes" id="UP000324629"/>
    </source>
</evidence>
<dbReference type="FunFam" id="2.40.30.10:FF:000013">
    <property type="entry name" value="eukaryotic translation initiation factor 5B"/>
    <property type="match status" value="1"/>
</dbReference>
<dbReference type="GO" id="GO:0003743">
    <property type="term" value="F:translation initiation factor activity"/>
    <property type="evidence" value="ECO:0007669"/>
    <property type="project" value="UniProtKB-KW"/>
</dbReference>
<sequence length="912" mass="103095">MVDVVPDPSSVHVADSEGPQPSKKKEKKKPVKKEVKPTRDELKEKKVSKQLAKIKEEVARRRAEEERLLKKAEEEERRLEEERKKQEEIEARERELRERKKQKEKERKQRLKEEGKLMSDKQKEDRRKIIELMHSRGIDVPDGKAEAERKPPQYTKPKKRNTQTKKADTNGDALPEVPEKVEEVADEPLTSWELLASALDDITEADQFDKDSDSKITLDTACLQEPMRSEAAEPFSHSEVVLSEEEKERLIDAAKKRVKERHEQCEANRSEQILRAGVICVLGHVDTGKTKILDKLRNTNVQDREAGGITQQIGATNVPLVNIKTSTKMCPFFRVDQLRVPGLLIIDTPGHESFSNLRVRGSSLCDLAILVVDLMHGLEEQTKESIRILRSRKTPFIVALNKIDRLYGWKSNPNVDVQTTLESQEVMTRNDFDDHFKQVVQDFAMMNINVKLFYDNPNPDEFISMVPTSAHTGDGMGDLLAALCMRLQDKLSKRLAFSEELHASVMEVLLRPAADARLSEIFSLSACAPADGSDVGIKDAFLLESGLVSFGRHMVKELHGLGTTIDVIIVNGRIREGDTIVLAGQEGPIATQVRGLLQPAPMSELRVKGTYQHMKEIQGAQGVKLIAKDLEKALAGLPLYVATDLGEELFYKEEVCRGLTDALKAISVAPLGVYVVASTLGSLESLLVYLKSVDIPYSGISIGTVHKKDVMKSSVMVEREPKWAVILAFDVKVDKDAQKLAAELKVKIFTSEIIYRLQTQMEEYIDDLKRGNRQKHRDLAVYPCKLRILPDMIFNKRAPIVVGVHVEAGVVRERTPLCVPSKDCIHLGRVYSIESNHKPVEEARTGQEVCIRIDPLDGETPKLYGRHFDHNDLLVSKISRESIDVMKEHFRSDLNKEDWRLMVELKKLLDIF</sequence>
<evidence type="ECO:0000256" key="7">
    <source>
        <dbReference type="ARBA" id="ARBA00022540"/>
    </source>
</evidence>
<dbReference type="Pfam" id="PF00009">
    <property type="entry name" value="GTP_EFTU"/>
    <property type="match status" value="1"/>
</dbReference>
<comment type="caution">
    <text evidence="18">The sequence shown here is derived from an EMBL/GenBank/DDBJ whole genome shotgun (WGS) entry which is preliminary data.</text>
</comment>
<comment type="subcellular location">
    <subcellularLocation>
        <location evidence="2">Cytoplasm</location>
    </subcellularLocation>
</comment>
<dbReference type="Pfam" id="PF14578">
    <property type="entry name" value="GTP_EFTU_D4"/>
    <property type="match status" value="1"/>
</dbReference>
<evidence type="ECO:0000259" key="17">
    <source>
        <dbReference type="PROSITE" id="PS51722"/>
    </source>
</evidence>
<dbReference type="EMBL" id="QNGE01000759">
    <property type="protein sequence ID" value="KAA3679371.1"/>
    <property type="molecule type" value="Genomic_DNA"/>
</dbReference>
<evidence type="ECO:0000313" key="18">
    <source>
        <dbReference type="EMBL" id="KAA3679371.1"/>
    </source>
</evidence>
<dbReference type="Proteomes" id="UP000324629">
    <property type="component" value="Unassembled WGS sequence"/>
</dbReference>
<evidence type="ECO:0000256" key="8">
    <source>
        <dbReference type="ARBA" id="ARBA00022723"/>
    </source>
</evidence>
<comment type="subunit">
    <text evidence="15">Interacts through its C-terminal domain (CTD) with the CTD of eIF1A (EIF1AX) or with the CTD of EIF5 (mutually exclusive) through a common binding site. Interacts with eIF1A (EIF1AX) from the location of the start codon by the 43S complex until the formation of the 80S complex. Interacts with ANXA5 in a calcium and phospholipid-dependent manner.</text>
</comment>
<dbReference type="Gene3D" id="2.40.30.10">
    <property type="entry name" value="Translation factors"/>
    <property type="match status" value="2"/>
</dbReference>
<dbReference type="FunFam" id="3.40.50.300:FF:000112">
    <property type="entry name" value="Eukaryotic translation initiation factor 5B"/>
    <property type="match status" value="1"/>
</dbReference>
<dbReference type="InterPro" id="IPR029459">
    <property type="entry name" value="EFTU-type"/>
</dbReference>
<evidence type="ECO:0000256" key="9">
    <source>
        <dbReference type="ARBA" id="ARBA00022741"/>
    </source>
</evidence>
<protein>
    <recommendedName>
        <fullName evidence="5">Eukaryotic translation initiation factor 5B</fullName>
        <ecNumber evidence="4">3.6.5.3</ecNumber>
    </recommendedName>
    <alternativeName>
        <fullName evidence="13">Translation initiation factor IF-2</fullName>
    </alternativeName>
</protein>
<comment type="similarity">
    <text evidence="3">Belongs to the TRAFAC class translation factor GTPase superfamily. Classic translation factor GTPase family. IF-2 subfamily.</text>
</comment>
<keyword evidence="8" id="KW-0479">Metal-binding</keyword>
<feature type="domain" description="Tr-type G" evidence="17">
    <location>
        <begin position="274"/>
        <end position="492"/>
    </location>
</feature>
<evidence type="ECO:0000256" key="11">
    <source>
        <dbReference type="ARBA" id="ARBA00022917"/>
    </source>
</evidence>
<keyword evidence="19" id="KW-1185">Reference proteome</keyword>
<feature type="compositionally biased region" description="Low complexity" evidence="16">
    <location>
        <begin position="1"/>
        <end position="13"/>
    </location>
</feature>
<dbReference type="Gene3D" id="3.40.50.300">
    <property type="entry name" value="P-loop containing nucleotide triphosphate hydrolases"/>
    <property type="match status" value="1"/>
</dbReference>
<accession>A0A5J4NV21</accession>
<gene>
    <name evidence="18" type="ORF">DEA37_0001997</name>
</gene>
<dbReference type="Gene3D" id="3.40.50.10050">
    <property type="entry name" value="Translation initiation factor IF- 2, domain 3"/>
    <property type="match status" value="1"/>
</dbReference>
<feature type="region of interest" description="Disordered" evidence="16">
    <location>
        <begin position="1"/>
        <end position="178"/>
    </location>
</feature>
<dbReference type="GO" id="GO:0005739">
    <property type="term" value="C:mitochondrion"/>
    <property type="evidence" value="ECO:0007669"/>
    <property type="project" value="TreeGrafter"/>
</dbReference>
<evidence type="ECO:0000256" key="3">
    <source>
        <dbReference type="ARBA" id="ARBA00007733"/>
    </source>
</evidence>
<dbReference type="InterPro" id="IPR005225">
    <property type="entry name" value="Small_GTP-bd"/>
</dbReference>
<evidence type="ECO:0000256" key="12">
    <source>
        <dbReference type="ARBA" id="ARBA00023134"/>
    </source>
</evidence>
<dbReference type="PRINTS" id="PR00315">
    <property type="entry name" value="ELONGATNFCT"/>
</dbReference>
<feature type="compositionally biased region" description="Basic and acidic residues" evidence="16">
    <location>
        <begin position="32"/>
        <end position="151"/>
    </location>
</feature>
<evidence type="ECO:0000256" key="16">
    <source>
        <dbReference type="SAM" id="MobiDB-lite"/>
    </source>
</evidence>
<dbReference type="GO" id="GO:0003924">
    <property type="term" value="F:GTPase activity"/>
    <property type="evidence" value="ECO:0007669"/>
    <property type="project" value="InterPro"/>
</dbReference>
<dbReference type="SUPFAM" id="SSF52156">
    <property type="entry name" value="Initiation factor IF2/eIF5b, domain 3"/>
    <property type="match status" value="1"/>
</dbReference>
<evidence type="ECO:0000256" key="5">
    <source>
        <dbReference type="ARBA" id="ARBA00013824"/>
    </source>
</evidence>
<dbReference type="FunFam" id="2.40.30.10:FF:000026">
    <property type="entry name" value="Eukaryotic translation initiation factor 5B"/>
    <property type="match status" value="1"/>
</dbReference>
<evidence type="ECO:0000256" key="4">
    <source>
        <dbReference type="ARBA" id="ARBA00011986"/>
    </source>
</evidence>
<keyword evidence="6" id="KW-0963">Cytoplasm</keyword>
<evidence type="ECO:0000256" key="6">
    <source>
        <dbReference type="ARBA" id="ARBA00022490"/>
    </source>
</evidence>
<name>A0A5J4NV21_9TREM</name>
<dbReference type="SUPFAM" id="SSF52540">
    <property type="entry name" value="P-loop containing nucleoside triphosphate hydrolases"/>
    <property type="match status" value="1"/>
</dbReference>
<evidence type="ECO:0000256" key="15">
    <source>
        <dbReference type="ARBA" id="ARBA00061781"/>
    </source>
</evidence>
<dbReference type="NCBIfam" id="TIGR00231">
    <property type="entry name" value="small_GTP"/>
    <property type="match status" value="1"/>
</dbReference>
<keyword evidence="12" id="KW-0342">GTP-binding</keyword>
<evidence type="ECO:0000256" key="1">
    <source>
        <dbReference type="ARBA" id="ARBA00001944"/>
    </source>
</evidence>
<dbReference type="SUPFAM" id="SSF50447">
    <property type="entry name" value="Translation proteins"/>
    <property type="match status" value="1"/>
</dbReference>
<reference evidence="18 19" key="1">
    <citation type="journal article" date="2019" name="Gigascience">
        <title>Whole-genome sequence of the oriental lung fluke Paragonimus westermani.</title>
        <authorList>
            <person name="Oey H."/>
            <person name="Zakrzewski M."/>
            <person name="Narain K."/>
            <person name="Devi K.R."/>
            <person name="Agatsuma T."/>
            <person name="Nawaratna S."/>
            <person name="Gobert G.N."/>
            <person name="Jones M.K."/>
            <person name="Ragan M.A."/>
            <person name="McManus D.P."/>
            <person name="Krause L."/>
        </authorList>
    </citation>
    <scope>NUCLEOTIDE SEQUENCE [LARGE SCALE GENOMIC DNA]</scope>
    <source>
        <strain evidence="18 19">IND2009</strain>
    </source>
</reference>
<evidence type="ECO:0000256" key="14">
    <source>
        <dbReference type="ARBA" id="ARBA00053410"/>
    </source>
</evidence>
<feature type="compositionally biased region" description="Basic residues" evidence="16">
    <location>
        <begin position="22"/>
        <end position="31"/>
    </location>
</feature>
<dbReference type="EC" id="3.6.5.3" evidence="4"/>
<dbReference type="FunFam" id="3.40.50.10050:FF:000002">
    <property type="entry name" value="Eukaryotic translation initiation factor 5B"/>
    <property type="match status" value="1"/>
</dbReference>
<dbReference type="PANTHER" id="PTHR43381:SF4">
    <property type="entry name" value="EUKARYOTIC TRANSLATION INITIATION FACTOR 5B"/>
    <property type="match status" value="1"/>
</dbReference>
<keyword evidence="11" id="KW-0648">Protein biosynthesis</keyword>
<dbReference type="AlphaFoldDB" id="A0A5J4NV21"/>
<dbReference type="InterPro" id="IPR009000">
    <property type="entry name" value="Transl_B-barrel_sf"/>
</dbReference>
<keyword evidence="7 18" id="KW-0396">Initiation factor</keyword>
<keyword evidence="10" id="KW-0378">Hydrolase</keyword>
<dbReference type="Pfam" id="PF11987">
    <property type="entry name" value="IF-2"/>
    <property type="match status" value="1"/>
</dbReference>
<comment type="cofactor">
    <cofactor evidence="1">
        <name>a monovalent cation</name>
        <dbReference type="ChEBI" id="CHEBI:60242"/>
    </cofactor>
</comment>
<dbReference type="PANTHER" id="PTHR43381">
    <property type="entry name" value="TRANSLATION INITIATION FACTOR IF-2-RELATED"/>
    <property type="match status" value="1"/>
</dbReference>
<comment type="function">
    <text evidence="14">Plays a role in translation initiation. Ribosome-dependent GTPase that promotes the joining of the 60S ribosomal subunit to the pre-initiation complex to form the 80S initiation complex with the initiator methionine-tRNA in the P-site base paired to the start codon. Together with eIF1A (EIF1AX), actively orients the initiator methionine-tRNA in a conformation that allows 60S ribosomal subunit joining to form the 80S initiation complex. Is released after formation of the 80S initiation complex. Its GTPase activity is not essential for ribosomal subunits joining, but GTP hydrolysis is needed for eIF1A (EIF1AX) ejection quickly followed by EIF5B release to form elongation-competent ribosomes. In contrast to its procaryotic homolog, does not promote recruitment of Met-rRNA to the small ribosomal subunit.</text>
</comment>
<dbReference type="InterPro" id="IPR000795">
    <property type="entry name" value="T_Tr_GTP-bd_dom"/>
</dbReference>
<dbReference type="InterPro" id="IPR036925">
    <property type="entry name" value="TIF_IF2_dom3_sf"/>
</dbReference>
<evidence type="ECO:0000256" key="13">
    <source>
        <dbReference type="ARBA" id="ARBA00032478"/>
    </source>
</evidence>
<dbReference type="GO" id="GO:0046872">
    <property type="term" value="F:metal ion binding"/>
    <property type="evidence" value="ECO:0007669"/>
    <property type="project" value="UniProtKB-KW"/>
</dbReference>
<evidence type="ECO:0000256" key="2">
    <source>
        <dbReference type="ARBA" id="ARBA00004496"/>
    </source>
</evidence>
<dbReference type="CDD" id="cd03703">
    <property type="entry name" value="aeIF5B_II"/>
    <property type="match status" value="1"/>
</dbReference>
<dbReference type="PROSITE" id="PS51722">
    <property type="entry name" value="G_TR_2"/>
    <property type="match status" value="1"/>
</dbReference>
<evidence type="ECO:0000256" key="10">
    <source>
        <dbReference type="ARBA" id="ARBA00022801"/>
    </source>
</evidence>
<dbReference type="InterPro" id="IPR023115">
    <property type="entry name" value="TIF_IF2_dom3"/>
</dbReference>